<feature type="region of interest" description="Disordered" evidence="1">
    <location>
        <begin position="143"/>
        <end position="167"/>
    </location>
</feature>
<evidence type="ECO:0000313" key="3">
    <source>
        <dbReference type="Proteomes" id="UP000215902"/>
    </source>
</evidence>
<dbReference type="Proteomes" id="UP000215902">
    <property type="component" value="Unassembled WGS sequence"/>
</dbReference>
<evidence type="ECO:0000313" key="2">
    <source>
        <dbReference type="EMBL" id="PAA89493.1"/>
    </source>
</evidence>
<proteinExistence type="predicted"/>
<feature type="region of interest" description="Disordered" evidence="1">
    <location>
        <begin position="1"/>
        <end position="93"/>
    </location>
</feature>
<feature type="compositionally biased region" description="Low complexity" evidence="1">
    <location>
        <begin position="9"/>
        <end position="21"/>
    </location>
</feature>
<protein>
    <submittedName>
        <fullName evidence="2">Uncharacterized protein</fullName>
    </submittedName>
</protein>
<gene>
    <name evidence="2" type="ORF">BOX15_Mlig032009g1</name>
</gene>
<comment type="caution">
    <text evidence="2">The sequence shown here is derived from an EMBL/GenBank/DDBJ whole genome shotgun (WGS) entry which is preliminary data.</text>
</comment>
<keyword evidence="3" id="KW-1185">Reference proteome</keyword>
<accession>A0A267GTY6</accession>
<reference evidence="2 3" key="1">
    <citation type="submission" date="2017-06" db="EMBL/GenBank/DDBJ databases">
        <title>A platform for efficient transgenesis in Macrostomum lignano, a flatworm model organism for stem cell research.</title>
        <authorList>
            <person name="Berezikov E."/>
        </authorList>
    </citation>
    <scope>NUCLEOTIDE SEQUENCE [LARGE SCALE GENOMIC DNA]</scope>
    <source>
        <strain evidence="2">DV1</strain>
        <tissue evidence="2">Whole organism</tissue>
    </source>
</reference>
<sequence>MSMAEFLGQSQSSSASQSQQSEPGVIVVDPPATSGPSNLKLQPNRKRLLSNDDKNDQDPDDADFTPSSRSKISNTNTNNRRRSAAGPRQQQPAETEYIRLGPRNLPPAAAAVSPAGASGRRQKLLAGARISLCSAADAVYEIRSSSSEDENNQSTSNVSKNPRKKKPAVAVNKIEYHETVCPVCNCSVPKQASMQEHVNSCLDKD</sequence>
<name>A0A267GTY6_9PLAT</name>
<dbReference type="AlphaFoldDB" id="A0A267GTY6"/>
<organism evidence="2 3">
    <name type="scientific">Macrostomum lignano</name>
    <dbReference type="NCBI Taxonomy" id="282301"/>
    <lineage>
        <taxon>Eukaryota</taxon>
        <taxon>Metazoa</taxon>
        <taxon>Spiralia</taxon>
        <taxon>Lophotrochozoa</taxon>
        <taxon>Platyhelminthes</taxon>
        <taxon>Rhabditophora</taxon>
        <taxon>Macrostomorpha</taxon>
        <taxon>Macrostomida</taxon>
        <taxon>Macrostomidae</taxon>
        <taxon>Macrostomum</taxon>
    </lineage>
</organism>
<dbReference type="EMBL" id="NIVC01000150">
    <property type="protein sequence ID" value="PAA89493.1"/>
    <property type="molecule type" value="Genomic_DNA"/>
</dbReference>
<evidence type="ECO:0000256" key="1">
    <source>
        <dbReference type="SAM" id="MobiDB-lite"/>
    </source>
</evidence>
<feature type="compositionally biased region" description="Low complexity" evidence="1">
    <location>
        <begin position="67"/>
        <end position="78"/>
    </location>
</feature>